<evidence type="ECO:0000256" key="1">
    <source>
        <dbReference type="ARBA" id="ARBA00022553"/>
    </source>
</evidence>
<dbReference type="SMART" id="SM00448">
    <property type="entry name" value="REC"/>
    <property type="match status" value="1"/>
</dbReference>
<dbReference type="SUPFAM" id="SSF52172">
    <property type="entry name" value="CheY-like"/>
    <property type="match status" value="1"/>
</dbReference>
<keyword evidence="1 2" id="KW-0597">Phosphoprotein</keyword>
<organism evidence="4 5">
    <name type="scientific">Aeromonas caviae</name>
    <name type="common">Aeromonas punctata</name>
    <dbReference type="NCBI Taxonomy" id="648"/>
    <lineage>
        <taxon>Bacteria</taxon>
        <taxon>Pseudomonadati</taxon>
        <taxon>Pseudomonadota</taxon>
        <taxon>Gammaproteobacteria</taxon>
        <taxon>Aeromonadales</taxon>
        <taxon>Aeromonadaceae</taxon>
        <taxon>Aeromonas</taxon>
    </lineage>
</organism>
<dbReference type="PANTHER" id="PTHR44591">
    <property type="entry name" value="STRESS RESPONSE REGULATOR PROTEIN 1"/>
    <property type="match status" value="1"/>
</dbReference>
<dbReference type="AlphaFoldDB" id="A0AAI9KNV4"/>
<dbReference type="CDD" id="cd17593">
    <property type="entry name" value="REC_CheC-like"/>
    <property type="match status" value="1"/>
</dbReference>
<evidence type="ECO:0000313" key="4">
    <source>
        <dbReference type="EMBL" id="GJA52751.1"/>
    </source>
</evidence>
<evidence type="ECO:0000256" key="2">
    <source>
        <dbReference type="PROSITE-ProRule" id="PRU00169"/>
    </source>
</evidence>
<dbReference type="EMBL" id="BPNL01000002">
    <property type="protein sequence ID" value="GJA52751.1"/>
    <property type="molecule type" value="Genomic_DNA"/>
</dbReference>
<accession>A0AAI9KNV4</accession>
<dbReference type="InterPro" id="IPR001789">
    <property type="entry name" value="Sig_transdc_resp-reg_receiver"/>
</dbReference>
<feature type="modified residue" description="4-aspartylphosphate" evidence="2">
    <location>
        <position position="52"/>
    </location>
</feature>
<dbReference type="InterPro" id="IPR011006">
    <property type="entry name" value="CheY-like_superfamily"/>
</dbReference>
<dbReference type="PANTHER" id="PTHR44591:SF24">
    <property type="entry name" value="PROTEIN-GLUTAMATE METHYLESTERASE_PROTEIN-GLUTAMINE GLUTAMINASE 1"/>
    <property type="match status" value="1"/>
</dbReference>
<proteinExistence type="predicted"/>
<protein>
    <recommendedName>
        <fullName evidence="3">Response regulatory domain-containing protein</fullName>
    </recommendedName>
</protein>
<dbReference type="Pfam" id="PF00072">
    <property type="entry name" value="Response_reg"/>
    <property type="match status" value="1"/>
</dbReference>
<dbReference type="GO" id="GO:0000160">
    <property type="term" value="P:phosphorelay signal transduction system"/>
    <property type="evidence" value="ECO:0007669"/>
    <property type="project" value="InterPro"/>
</dbReference>
<sequence length="124" mass="13425">MNVLICDDSGFARKQLVRALPADWDVTLHQAADGLEGVEQILMGHGDLIFLDLTMPEMDGYGVLETLKREGVRSKVIVVSGDIQPEAHERVMALGALDFIKKPASPDTLLALSSATVCGNRPPR</sequence>
<comment type="caution">
    <text evidence="4">The sequence shown here is derived from an EMBL/GenBank/DDBJ whole genome shotgun (WGS) entry which is preliminary data.</text>
</comment>
<feature type="domain" description="Response regulatory" evidence="3">
    <location>
        <begin position="2"/>
        <end position="117"/>
    </location>
</feature>
<evidence type="ECO:0000259" key="3">
    <source>
        <dbReference type="PROSITE" id="PS50110"/>
    </source>
</evidence>
<dbReference type="Proteomes" id="UP000887009">
    <property type="component" value="Unassembled WGS sequence"/>
</dbReference>
<name>A0AAI9KNV4_AERCA</name>
<evidence type="ECO:0000313" key="5">
    <source>
        <dbReference type="Proteomes" id="UP000887009"/>
    </source>
</evidence>
<dbReference type="Gene3D" id="3.40.50.2300">
    <property type="match status" value="1"/>
</dbReference>
<gene>
    <name evidence="4" type="ORF">KAM348_01740</name>
</gene>
<reference evidence="4" key="1">
    <citation type="submission" date="2021-07" db="EMBL/GenBank/DDBJ databases">
        <title>Draft genome sequence of carbapenem-resistant Aeromonas spp. in Japan.</title>
        <authorList>
            <person name="Maehana S."/>
            <person name="Suzuki M."/>
            <person name="Kitasato H."/>
        </authorList>
    </citation>
    <scope>NUCLEOTIDE SEQUENCE</scope>
    <source>
        <strain evidence="4">KAM348</strain>
    </source>
</reference>
<dbReference type="PROSITE" id="PS50110">
    <property type="entry name" value="RESPONSE_REGULATORY"/>
    <property type="match status" value="1"/>
</dbReference>
<dbReference type="InterPro" id="IPR050595">
    <property type="entry name" value="Bact_response_regulator"/>
</dbReference>